<accession>A0AAV4X2V0</accession>
<organism evidence="1 2">
    <name type="scientific">Caerostris darwini</name>
    <dbReference type="NCBI Taxonomy" id="1538125"/>
    <lineage>
        <taxon>Eukaryota</taxon>
        <taxon>Metazoa</taxon>
        <taxon>Ecdysozoa</taxon>
        <taxon>Arthropoda</taxon>
        <taxon>Chelicerata</taxon>
        <taxon>Arachnida</taxon>
        <taxon>Araneae</taxon>
        <taxon>Araneomorphae</taxon>
        <taxon>Entelegynae</taxon>
        <taxon>Araneoidea</taxon>
        <taxon>Araneidae</taxon>
        <taxon>Caerostris</taxon>
    </lineage>
</organism>
<protein>
    <submittedName>
        <fullName evidence="1">Uncharacterized protein</fullName>
    </submittedName>
</protein>
<sequence length="130" mass="14742">MDMESFLLLGTGFSGDFISPVTGAASSTKKEIPGAVLGKPKKRNSRELVSRREKIVKTIVSFPPIFKETYPSFSNSLFRRLYSHSNQCCFCKKEIPGAVFRKPQKRNSRTLVSRWANFTEKQDLCTECQP</sequence>
<evidence type="ECO:0000313" key="1">
    <source>
        <dbReference type="EMBL" id="GIY89156.1"/>
    </source>
</evidence>
<gene>
    <name evidence="1" type="ORF">CDAR_33171</name>
</gene>
<evidence type="ECO:0000313" key="2">
    <source>
        <dbReference type="Proteomes" id="UP001054837"/>
    </source>
</evidence>
<reference evidence="1 2" key="1">
    <citation type="submission" date="2021-06" db="EMBL/GenBank/DDBJ databases">
        <title>Caerostris darwini draft genome.</title>
        <authorList>
            <person name="Kono N."/>
            <person name="Arakawa K."/>
        </authorList>
    </citation>
    <scope>NUCLEOTIDE SEQUENCE [LARGE SCALE GENOMIC DNA]</scope>
</reference>
<proteinExistence type="predicted"/>
<dbReference type="EMBL" id="BPLQ01015589">
    <property type="protein sequence ID" value="GIY89156.1"/>
    <property type="molecule type" value="Genomic_DNA"/>
</dbReference>
<dbReference type="AlphaFoldDB" id="A0AAV4X2V0"/>
<keyword evidence="2" id="KW-1185">Reference proteome</keyword>
<dbReference type="Proteomes" id="UP001054837">
    <property type="component" value="Unassembled WGS sequence"/>
</dbReference>
<comment type="caution">
    <text evidence="1">The sequence shown here is derived from an EMBL/GenBank/DDBJ whole genome shotgun (WGS) entry which is preliminary data.</text>
</comment>
<name>A0AAV4X2V0_9ARAC</name>